<dbReference type="KEGG" id="srt:Srot_2459"/>
<evidence type="ECO:0000259" key="1">
    <source>
        <dbReference type="PROSITE" id="PS50943"/>
    </source>
</evidence>
<dbReference type="PROSITE" id="PS50943">
    <property type="entry name" value="HTH_CROC1"/>
    <property type="match status" value="1"/>
</dbReference>
<evidence type="ECO:0000313" key="3">
    <source>
        <dbReference type="Proteomes" id="UP000002247"/>
    </source>
</evidence>
<dbReference type="OrthoDB" id="2679623at2"/>
<dbReference type="Gene3D" id="1.10.260.40">
    <property type="entry name" value="lambda repressor-like DNA-binding domains"/>
    <property type="match status" value="1"/>
</dbReference>
<dbReference type="RefSeq" id="WP_013139350.1">
    <property type="nucleotide sequence ID" value="NC_014168.1"/>
</dbReference>
<name>D6ZBE8_SEGRD</name>
<dbReference type="eggNOG" id="COG1476">
    <property type="taxonomic scope" value="Bacteria"/>
</dbReference>
<proteinExistence type="predicted"/>
<keyword evidence="3" id="KW-1185">Reference proteome</keyword>
<dbReference type="InterPro" id="IPR010982">
    <property type="entry name" value="Lambda_DNA-bd_dom_sf"/>
</dbReference>
<dbReference type="InterPro" id="IPR001387">
    <property type="entry name" value="Cro/C1-type_HTH"/>
</dbReference>
<reference evidence="2 3" key="1">
    <citation type="journal article" date="2010" name="Stand. Genomic Sci.">
        <title>Complete genome sequence of Segniliparus rotundus type strain (CDC 1076).</title>
        <authorList>
            <person name="Sikorski J."/>
            <person name="Lapidus A."/>
            <person name="Copeland A."/>
            <person name="Misra M."/>
            <person name="Glavina Del Rio T."/>
            <person name="Nolan M."/>
            <person name="Lucas S."/>
            <person name="Chen F."/>
            <person name="Tice H."/>
            <person name="Cheng J.F."/>
            <person name="Jando M."/>
            <person name="Schneider S."/>
            <person name="Bruce D."/>
            <person name="Goodwin L."/>
            <person name="Pitluck S."/>
            <person name="Liolios K."/>
            <person name="Mikhailova N."/>
            <person name="Pati A."/>
            <person name="Ivanova N."/>
            <person name="Mavromatis K."/>
            <person name="Chen A."/>
            <person name="Palaniappan K."/>
            <person name="Chertkov O."/>
            <person name="Land M."/>
            <person name="Hauser L."/>
            <person name="Chang Y.J."/>
            <person name="Jeffries C.D."/>
            <person name="Brettin T."/>
            <person name="Detter J.C."/>
            <person name="Han C."/>
            <person name="Rohde M."/>
            <person name="Goker M."/>
            <person name="Bristow J."/>
            <person name="Eisen J.A."/>
            <person name="Markowitz V."/>
            <person name="Hugenholtz P."/>
            <person name="Kyrpides N.C."/>
            <person name="Klenk H.P."/>
        </authorList>
    </citation>
    <scope>NUCLEOTIDE SEQUENCE [LARGE SCALE GENOMIC DNA]</scope>
    <source>
        <strain evidence="3">ATCC BAA-972 / CDC 1076 / CIP 108378 / DSM 44985 / JCM 13578</strain>
    </source>
</reference>
<protein>
    <recommendedName>
        <fullName evidence="1">HTH cro/C1-type domain-containing protein</fullName>
    </recommendedName>
</protein>
<sequence length="159" mass="17304">MSTEPLVNTTQRQRANNLSSRISMLYETMAPAGEIVSDATVAEGIFEKTGVQMSGPYLCLLRTGKRTNPSIQNIQAIAEYFGVPASYLVDTDNDTDTEVEAELRLVRAMRDMGVRDIATRLSGLTSESIANLAGLVDRMRELEHLPPIAPRGPHAVGEA</sequence>
<dbReference type="Proteomes" id="UP000002247">
    <property type="component" value="Chromosome"/>
</dbReference>
<dbReference type="SUPFAM" id="SSF47413">
    <property type="entry name" value="lambda repressor-like DNA-binding domains"/>
    <property type="match status" value="1"/>
</dbReference>
<accession>D6ZBE8</accession>
<dbReference type="CDD" id="cd00093">
    <property type="entry name" value="HTH_XRE"/>
    <property type="match status" value="1"/>
</dbReference>
<dbReference type="EMBL" id="CP001958">
    <property type="protein sequence ID" value="ADG98900.1"/>
    <property type="molecule type" value="Genomic_DNA"/>
</dbReference>
<evidence type="ECO:0000313" key="2">
    <source>
        <dbReference type="EMBL" id="ADG98900.1"/>
    </source>
</evidence>
<gene>
    <name evidence="2" type="ordered locus">Srot_2459</name>
</gene>
<dbReference type="GO" id="GO:0003677">
    <property type="term" value="F:DNA binding"/>
    <property type="evidence" value="ECO:0007669"/>
    <property type="project" value="InterPro"/>
</dbReference>
<dbReference type="STRING" id="640132.Srot_2459"/>
<dbReference type="HOGENOM" id="CLU_127701_0_0_11"/>
<dbReference type="AlphaFoldDB" id="D6ZBE8"/>
<organism evidence="2 3">
    <name type="scientific">Segniliparus rotundus (strain ATCC BAA-972 / CDC 1076 / CIP 108378 / DSM 44985 / JCM 13578)</name>
    <dbReference type="NCBI Taxonomy" id="640132"/>
    <lineage>
        <taxon>Bacteria</taxon>
        <taxon>Bacillati</taxon>
        <taxon>Actinomycetota</taxon>
        <taxon>Actinomycetes</taxon>
        <taxon>Mycobacteriales</taxon>
        <taxon>Segniliparaceae</taxon>
        <taxon>Segniliparus</taxon>
    </lineage>
</organism>
<feature type="domain" description="HTH cro/C1-type" evidence="1">
    <location>
        <begin position="63"/>
        <end position="88"/>
    </location>
</feature>